<reference evidence="3 4" key="1">
    <citation type="submission" date="2023-10" db="EMBL/GenBank/DDBJ databases">
        <title>Draft Genome Sequence of Candida saopaulonensis from a very Premature Infant with Sepsis.</title>
        <authorList>
            <person name="Ning Y."/>
            <person name="Dai R."/>
            <person name="Xiao M."/>
            <person name="Xu Y."/>
            <person name="Yan Q."/>
            <person name="Zhang L."/>
        </authorList>
    </citation>
    <scope>NUCLEOTIDE SEQUENCE [LARGE SCALE GENOMIC DNA]</scope>
    <source>
        <strain evidence="3 4">19XY460</strain>
    </source>
</reference>
<dbReference type="PANTHER" id="PTHR22306">
    <property type="entry name" value="CHROMOSOME 7 OPEN READING FRAME 50"/>
    <property type="match status" value="1"/>
</dbReference>
<evidence type="ECO:0000313" key="4">
    <source>
        <dbReference type="Proteomes" id="UP001338582"/>
    </source>
</evidence>
<organism evidence="3 4">
    <name type="scientific">Australozyma saopauloensis</name>
    <dbReference type="NCBI Taxonomy" id="291208"/>
    <lineage>
        <taxon>Eukaryota</taxon>
        <taxon>Fungi</taxon>
        <taxon>Dikarya</taxon>
        <taxon>Ascomycota</taxon>
        <taxon>Saccharomycotina</taxon>
        <taxon>Pichiomycetes</taxon>
        <taxon>Metschnikowiaceae</taxon>
        <taxon>Australozyma</taxon>
    </lineage>
</organism>
<feature type="domain" description="WKF" evidence="2">
    <location>
        <begin position="81"/>
        <end position="139"/>
    </location>
</feature>
<feature type="compositionally biased region" description="Basic residues" evidence="1">
    <location>
        <begin position="56"/>
        <end position="66"/>
    </location>
</feature>
<dbReference type="KEGG" id="asau:88171359"/>
<dbReference type="InterPro" id="IPR019327">
    <property type="entry name" value="WKF"/>
</dbReference>
<dbReference type="EMBL" id="CP138894">
    <property type="protein sequence ID" value="WPK23066.1"/>
    <property type="molecule type" value="Genomic_DNA"/>
</dbReference>
<feature type="compositionally biased region" description="Basic and acidic residues" evidence="1">
    <location>
        <begin position="162"/>
        <end position="189"/>
    </location>
</feature>
<dbReference type="AlphaFoldDB" id="A0AAX4H3D3"/>
<sequence length="260" mass="29556">MSKVPAWKKLGLAVKKDVEDDVLKTTEHLGDEVLTNKAAKKLARKRSESTGSQTNKQKKPPKRQKVPKAERKAPPEKDQLSYLKQFSEDRDNWKFSKQKQNWLLKNIEHIPSNYDVALRNYVDSIQGGARTRLQEQLTAVVNEWNAIAKKLEEKIEAELYGDKGEEAIENDKEQGDGKKEDEAKEEEKPTGPSRDYVLKCKMLLDTLQDDPITLVGIEESVIDTISLDDGSETKDEGVSEENLIIEEIDVEDYVKEAKSD</sequence>
<dbReference type="RefSeq" id="XP_062875453.1">
    <property type="nucleotide sequence ID" value="XM_063019383.1"/>
</dbReference>
<proteinExistence type="predicted"/>
<feature type="region of interest" description="Disordered" evidence="1">
    <location>
        <begin position="36"/>
        <end position="80"/>
    </location>
</feature>
<evidence type="ECO:0000313" key="3">
    <source>
        <dbReference type="EMBL" id="WPK23066.1"/>
    </source>
</evidence>
<evidence type="ECO:0000259" key="2">
    <source>
        <dbReference type="Pfam" id="PF10180"/>
    </source>
</evidence>
<name>A0AAX4H3D3_9ASCO</name>
<dbReference type="Pfam" id="PF10180">
    <property type="entry name" value="WKF"/>
    <property type="match status" value="1"/>
</dbReference>
<dbReference type="PANTHER" id="PTHR22306:SF2">
    <property type="entry name" value="CHROMOSOME 7 OPEN READING FRAME 50"/>
    <property type="match status" value="1"/>
</dbReference>
<evidence type="ECO:0000256" key="1">
    <source>
        <dbReference type="SAM" id="MobiDB-lite"/>
    </source>
</evidence>
<feature type="region of interest" description="Disordered" evidence="1">
    <location>
        <begin position="162"/>
        <end position="193"/>
    </location>
</feature>
<keyword evidence="4" id="KW-1185">Reference proteome</keyword>
<feature type="compositionally biased region" description="Basic and acidic residues" evidence="1">
    <location>
        <begin position="67"/>
        <end position="79"/>
    </location>
</feature>
<dbReference type="GeneID" id="88171359"/>
<dbReference type="Proteomes" id="UP001338582">
    <property type="component" value="Chromosome 1"/>
</dbReference>
<gene>
    <name evidence="3" type="ORF">PUMCH_000290</name>
</gene>
<protein>
    <recommendedName>
        <fullName evidence="2">WKF domain-containing protein</fullName>
    </recommendedName>
</protein>
<accession>A0AAX4H3D3</accession>